<sequence>MWTQEHRCYQPDSRMIVLVLVCLSLGTRVVLAIDCGENEEYMGLGSCEGTCSKPNAECDWISSLFHLIPGCRCRADKGYNPPVLAIPCTGSVDLVKARATILTRSVPENVVQLGVTVLQIKATLDRLGMEAVCRIGNVNNSLGLLSLQALLPNLSNVAKTSGGTIVARVTNIAKIQAKPAPHNVNRSVNVFQATESGAPAGGLVSGDLKAALRTILTVRKQYVFSLSRSNAAGIKGGQIVALVTLIARIRVKPAPISAGRSVNVCLDWNGQCILKSQCTRHPDSHAYGKASNDSSSYVLSLGIVAYSVIQLGVITSIPTNPIQCARNERWNNCGTCDTYCENSGQACSTRCQQKCECVSGYIRGWDGKCIQRSQCTAHPDCARTSCAVGSLCVWKPQTCPSSNPNCIQVTCLQPPTPKPTTKPPTTSPRVITSIPTNPIQCAKNERWNNCGTCDTYCENSGQACTQQCQQKCECVRGNVKDWNGQCILKSQCTRHPDCNKIGCPSSWPCIWRPQTCPSSNPNCAQAICLQPTPTTTPTTTKPPIQCGRNQRWNNCGTCDTYCENSGQTCTQNCQQKCECVPGYVKDWDGNCITKSQCTRHPDCKLPLSLRIG</sequence>
<evidence type="ECO:0000256" key="3">
    <source>
        <dbReference type="ARBA" id="ARBA00023157"/>
    </source>
</evidence>
<dbReference type="STRING" id="34508.A0A4U5MT78"/>
<gene>
    <name evidence="6" type="ORF">L596_020330</name>
</gene>
<keyword evidence="7" id="KW-1185">Reference proteome</keyword>
<keyword evidence="3" id="KW-1015">Disulfide bond</keyword>
<comment type="caution">
    <text evidence="6">The sequence shown here is derived from an EMBL/GenBank/DDBJ whole genome shotgun (WGS) entry which is preliminary data.</text>
</comment>
<dbReference type="Pfam" id="PF01826">
    <property type="entry name" value="TIL"/>
    <property type="match status" value="2"/>
</dbReference>
<dbReference type="Proteomes" id="UP000298663">
    <property type="component" value="Unassembled WGS sequence"/>
</dbReference>
<feature type="signal peptide" evidence="4">
    <location>
        <begin position="1"/>
        <end position="32"/>
    </location>
</feature>
<accession>A0A4U5MT78</accession>
<evidence type="ECO:0000256" key="4">
    <source>
        <dbReference type="SAM" id="SignalP"/>
    </source>
</evidence>
<proteinExistence type="predicted"/>
<protein>
    <recommendedName>
        <fullName evidence="5">TIL domain-containing protein</fullName>
    </recommendedName>
</protein>
<dbReference type="PANTHER" id="PTHR23259">
    <property type="entry name" value="RIDDLE"/>
    <property type="match status" value="1"/>
</dbReference>
<organism evidence="6 7">
    <name type="scientific">Steinernema carpocapsae</name>
    <name type="common">Entomopathogenic nematode</name>
    <dbReference type="NCBI Taxonomy" id="34508"/>
    <lineage>
        <taxon>Eukaryota</taxon>
        <taxon>Metazoa</taxon>
        <taxon>Ecdysozoa</taxon>
        <taxon>Nematoda</taxon>
        <taxon>Chromadorea</taxon>
        <taxon>Rhabditida</taxon>
        <taxon>Tylenchina</taxon>
        <taxon>Panagrolaimomorpha</taxon>
        <taxon>Strongyloidoidea</taxon>
        <taxon>Steinernematidae</taxon>
        <taxon>Steinernema</taxon>
    </lineage>
</organism>
<dbReference type="InterPro" id="IPR051368">
    <property type="entry name" value="SerProtInhib-TIL_Domain"/>
</dbReference>
<dbReference type="AlphaFoldDB" id="A0A4U5MT78"/>
<evidence type="ECO:0000313" key="7">
    <source>
        <dbReference type="Proteomes" id="UP000298663"/>
    </source>
</evidence>
<name>A0A4U5MT78_STECR</name>
<feature type="domain" description="TIL" evidence="5">
    <location>
        <begin position="324"/>
        <end position="375"/>
    </location>
</feature>
<dbReference type="InterPro" id="IPR002919">
    <property type="entry name" value="TIL_dom"/>
</dbReference>
<feature type="chain" id="PRO_5020450000" description="TIL domain-containing protein" evidence="4">
    <location>
        <begin position="33"/>
        <end position="612"/>
    </location>
</feature>
<evidence type="ECO:0000259" key="5">
    <source>
        <dbReference type="Pfam" id="PF01826"/>
    </source>
</evidence>
<keyword evidence="1" id="KW-0646">Protease inhibitor</keyword>
<reference evidence="6 7" key="1">
    <citation type="journal article" date="2015" name="Genome Biol.">
        <title>Comparative genomics of Steinernema reveals deeply conserved gene regulatory networks.</title>
        <authorList>
            <person name="Dillman A.R."/>
            <person name="Macchietto M."/>
            <person name="Porter C.F."/>
            <person name="Rogers A."/>
            <person name="Williams B."/>
            <person name="Antoshechkin I."/>
            <person name="Lee M.M."/>
            <person name="Goodwin Z."/>
            <person name="Lu X."/>
            <person name="Lewis E.E."/>
            <person name="Goodrich-Blair H."/>
            <person name="Stock S.P."/>
            <person name="Adams B.J."/>
            <person name="Sternberg P.W."/>
            <person name="Mortazavi A."/>
        </authorList>
    </citation>
    <scope>NUCLEOTIDE SEQUENCE [LARGE SCALE GENOMIC DNA]</scope>
    <source>
        <strain evidence="6 7">ALL</strain>
    </source>
</reference>
<evidence type="ECO:0000256" key="1">
    <source>
        <dbReference type="ARBA" id="ARBA00022690"/>
    </source>
</evidence>
<dbReference type="CDD" id="cd19941">
    <property type="entry name" value="TIL"/>
    <property type="match status" value="3"/>
</dbReference>
<dbReference type="OrthoDB" id="5912264at2759"/>
<dbReference type="InterPro" id="IPR036084">
    <property type="entry name" value="Ser_inhib-like_sf"/>
</dbReference>
<keyword evidence="4" id="KW-0732">Signal</keyword>
<dbReference type="EMBL" id="AZBU02000006">
    <property type="protein sequence ID" value="TKR72951.1"/>
    <property type="molecule type" value="Genomic_DNA"/>
</dbReference>
<dbReference type="PANTHER" id="PTHR23259:SF70">
    <property type="entry name" value="ACCESSORY GLAND PROTEIN ACP62F-RELATED"/>
    <property type="match status" value="1"/>
</dbReference>
<keyword evidence="2" id="KW-0722">Serine protease inhibitor</keyword>
<dbReference type="GO" id="GO:0004867">
    <property type="term" value="F:serine-type endopeptidase inhibitor activity"/>
    <property type="evidence" value="ECO:0007669"/>
    <property type="project" value="UniProtKB-KW"/>
</dbReference>
<reference evidence="6 7" key="2">
    <citation type="journal article" date="2019" name="G3 (Bethesda)">
        <title>Hybrid Assembly of the Genome of the Entomopathogenic Nematode Steinernema carpocapsae Identifies the X-Chromosome.</title>
        <authorList>
            <person name="Serra L."/>
            <person name="Macchietto M."/>
            <person name="Macias-Munoz A."/>
            <person name="McGill C.J."/>
            <person name="Rodriguez I.M."/>
            <person name="Rodriguez B."/>
            <person name="Murad R."/>
            <person name="Mortazavi A."/>
        </authorList>
    </citation>
    <scope>NUCLEOTIDE SEQUENCE [LARGE SCALE GENOMIC DNA]</scope>
    <source>
        <strain evidence="6 7">ALL</strain>
    </source>
</reference>
<evidence type="ECO:0000256" key="2">
    <source>
        <dbReference type="ARBA" id="ARBA00022900"/>
    </source>
</evidence>
<dbReference type="Gene3D" id="2.10.25.10">
    <property type="entry name" value="Laminin"/>
    <property type="match status" value="4"/>
</dbReference>
<dbReference type="SUPFAM" id="SSF57567">
    <property type="entry name" value="Serine protease inhibitors"/>
    <property type="match status" value="4"/>
</dbReference>
<evidence type="ECO:0000313" key="6">
    <source>
        <dbReference type="EMBL" id="TKR72951.1"/>
    </source>
</evidence>
<feature type="domain" description="TIL" evidence="5">
    <location>
        <begin position="546"/>
        <end position="597"/>
    </location>
</feature>